<sequence>TPKHQKHGPVLQKPVFLPPTAGDTSLPRRTQIEADRETFGDGDLGWEVWGEGREGSVRINVEIPAVMPRESRHIERRGNSTREQRGNRGAVLGLPGEQASRPLIALLLALLAQCASFAAAEKNPGDIGAAASAVAEGLTVPSVVLGIAAMVVGF</sequence>
<dbReference type="EMBL" id="JAEFCI010005200">
    <property type="protein sequence ID" value="KAG5460449.1"/>
    <property type="molecule type" value="Genomic_DNA"/>
</dbReference>
<proteinExistence type="predicted"/>
<feature type="region of interest" description="Disordered" evidence="1">
    <location>
        <begin position="74"/>
        <end position="93"/>
    </location>
</feature>
<organism evidence="2 3">
    <name type="scientific">Olpidium bornovanus</name>
    <dbReference type="NCBI Taxonomy" id="278681"/>
    <lineage>
        <taxon>Eukaryota</taxon>
        <taxon>Fungi</taxon>
        <taxon>Fungi incertae sedis</taxon>
        <taxon>Olpidiomycota</taxon>
        <taxon>Olpidiomycotina</taxon>
        <taxon>Olpidiomycetes</taxon>
        <taxon>Olpidiales</taxon>
        <taxon>Olpidiaceae</taxon>
        <taxon>Olpidium</taxon>
    </lineage>
</organism>
<reference evidence="2 3" key="1">
    <citation type="journal article" name="Sci. Rep.">
        <title>Genome-scale phylogenetic analyses confirm Olpidium as the closest living zoosporic fungus to the non-flagellated, terrestrial fungi.</title>
        <authorList>
            <person name="Chang Y."/>
            <person name="Rochon D."/>
            <person name="Sekimoto S."/>
            <person name="Wang Y."/>
            <person name="Chovatia M."/>
            <person name="Sandor L."/>
            <person name="Salamov A."/>
            <person name="Grigoriev I.V."/>
            <person name="Stajich J.E."/>
            <person name="Spatafora J.W."/>
        </authorList>
    </citation>
    <scope>NUCLEOTIDE SEQUENCE [LARGE SCALE GENOMIC DNA]</scope>
    <source>
        <strain evidence="2">S191</strain>
    </source>
</reference>
<evidence type="ECO:0000256" key="1">
    <source>
        <dbReference type="SAM" id="MobiDB-lite"/>
    </source>
</evidence>
<comment type="caution">
    <text evidence="2">The sequence shown here is derived from an EMBL/GenBank/DDBJ whole genome shotgun (WGS) entry which is preliminary data.</text>
</comment>
<name>A0A8H8DJ28_9FUNG</name>
<dbReference type="Proteomes" id="UP000673691">
    <property type="component" value="Unassembled WGS sequence"/>
</dbReference>
<protein>
    <submittedName>
        <fullName evidence="2">Uncharacterized protein</fullName>
    </submittedName>
</protein>
<feature type="non-terminal residue" evidence="2">
    <location>
        <position position="154"/>
    </location>
</feature>
<gene>
    <name evidence="2" type="ORF">BJ554DRAFT_7500</name>
</gene>
<keyword evidence="3" id="KW-1185">Reference proteome</keyword>
<accession>A0A8H8DJ28</accession>
<feature type="non-terminal residue" evidence="2">
    <location>
        <position position="1"/>
    </location>
</feature>
<feature type="region of interest" description="Disordered" evidence="1">
    <location>
        <begin position="1"/>
        <end position="26"/>
    </location>
</feature>
<feature type="compositionally biased region" description="Basic and acidic residues" evidence="1">
    <location>
        <begin position="74"/>
        <end position="86"/>
    </location>
</feature>
<dbReference type="AlphaFoldDB" id="A0A8H8DJ28"/>
<evidence type="ECO:0000313" key="2">
    <source>
        <dbReference type="EMBL" id="KAG5460449.1"/>
    </source>
</evidence>
<evidence type="ECO:0000313" key="3">
    <source>
        <dbReference type="Proteomes" id="UP000673691"/>
    </source>
</evidence>